<accession>A0AB39BVM9</accession>
<gene>
    <name evidence="1" type="primary">gvpU</name>
    <name evidence="1" type="ORF">AB3N04_05300</name>
</gene>
<evidence type="ECO:0000313" key="1">
    <source>
        <dbReference type="EMBL" id="XDI37738.1"/>
    </source>
</evidence>
<dbReference type="EMBL" id="CP162551">
    <property type="protein sequence ID" value="XDI37738.1"/>
    <property type="molecule type" value="Genomic_DNA"/>
</dbReference>
<organism evidence="1">
    <name type="scientific">Alkalihalophilus sp. As8PL</name>
    <dbReference type="NCBI Taxonomy" id="3237103"/>
    <lineage>
        <taxon>Bacteria</taxon>
        <taxon>Bacillati</taxon>
        <taxon>Bacillota</taxon>
        <taxon>Bacilli</taxon>
        <taxon>Bacillales</taxon>
        <taxon>Bacillaceae</taxon>
        <taxon>Alkalihalophilus</taxon>
    </lineage>
</organism>
<dbReference type="NCBIfam" id="NF041667">
    <property type="entry name" value="GvpU"/>
    <property type="match status" value="1"/>
</dbReference>
<reference evidence="1" key="1">
    <citation type="submission" date="2024-07" db="EMBL/GenBank/DDBJ databases">
        <title>Identification and characteristics of an arsenic-resistant bacterial isolate, which belongs to a novel species.</title>
        <authorList>
            <person name="Juszczyk A."/>
            <person name="Kowalczyk A."/>
            <person name="Was K."/>
            <person name="Kosowicz W."/>
            <person name="Budzyn A."/>
            <person name="Latowski D."/>
        </authorList>
    </citation>
    <scope>NUCLEOTIDE SEQUENCE</scope>
    <source>
        <strain evidence="1">As8PL</strain>
    </source>
</reference>
<dbReference type="AlphaFoldDB" id="A0AB39BVM9"/>
<dbReference type="RefSeq" id="WP_368505066.1">
    <property type="nucleotide sequence ID" value="NZ_CP162551.1"/>
</dbReference>
<proteinExistence type="predicted"/>
<sequence>MGKSEENPSTDDAVMQMLLDLSDQDGIEIGVTLNMNGTVVAGMLISPLTYYEGLIASADSVTNSTLAQVLHKKFSDLKEAFLSEKQEQEKSDKEMIATFIHLKDAFYLSSESHSFPKGQAWWRGRIDSIDGFSISL</sequence>
<protein>
    <submittedName>
        <fullName evidence="1">Gas vesicle accessory protein GvpU</fullName>
    </submittedName>
</protein>
<dbReference type="InterPro" id="IPR049644">
    <property type="entry name" value="GvpU-like"/>
</dbReference>
<name>A0AB39BVM9_9BACI</name>